<keyword evidence="5 6" id="KW-0233">DNA recombination</keyword>
<comment type="similarity">
    <text evidence="2 6">Belongs to the transposase mutator family.</text>
</comment>
<reference evidence="8" key="1">
    <citation type="submission" date="2016-01" db="EMBL/GenBank/DDBJ databases">
        <title>Draft genome sequence of Thermodesulfovibrio aggregans strain TGE-P1.</title>
        <authorList>
            <person name="Sekiguchi Y."/>
            <person name="Ohashi A."/>
            <person name="Matsuura N."/>
            <person name="Tourlousse M.D."/>
        </authorList>
    </citation>
    <scope>NUCLEOTIDE SEQUENCE [LARGE SCALE GENOMIC DNA]</scope>
    <source>
        <strain evidence="8">TGE-P1</strain>
    </source>
</reference>
<dbReference type="STRING" id="86166.TAGGR_1641"/>
<organism evidence="7 8">
    <name type="scientific">Thermodesulfovibrio aggregans</name>
    <dbReference type="NCBI Taxonomy" id="86166"/>
    <lineage>
        <taxon>Bacteria</taxon>
        <taxon>Pseudomonadati</taxon>
        <taxon>Nitrospirota</taxon>
        <taxon>Thermodesulfovibrionia</taxon>
        <taxon>Thermodesulfovibrionales</taxon>
        <taxon>Thermodesulfovibrionaceae</taxon>
        <taxon>Thermodesulfovibrio</taxon>
    </lineage>
</organism>
<gene>
    <name evidence="7" type="ORF">TAGGR_1641</name>
</gene>
<comment type="function">
    <text evidence="1 6">Required for the transposition of the insertion element.</text>
</comment>
<feature type="non-terminal residue" evidence="7">
    <location>
        <position position="169"/>
    </location>
</feature>
<keyword evidence="3 6" id="KW-0815">Transposition</keyword>
<dbReference type="PANTHER" id="PTHR33217:SF7">
    <property type="entry name" value="TRANSPOSASE FOR INSERTION SEQUENCE ELEMENT IS1081"/>
    <property type="match status" value="1"/>
</dbReference>
<evidence type="ECO:0000256" key="5">
    <source>
        <dbReference type="ARBA" id="ARBA00023172"/>
    </source>
</evidence>
<proteinExistence type="inferred from homology"/>
<dbReference type="Pfam" id="PF00872">
    <property type="entry name" value="Transposase_mut"/>
    <property type="match status" value="1"/>
</dbReference>
<comment type="caution">
    <text evidence="7">The sequence shown here is derived from an EMBL/GenBank/DDBJ whole genome shotgun (WGS) entry which is preliminary data.</text>
</comment>
<dbReference type="InterPro" id="IPR001207">
    <property type="entry name" value="Transposase_mutator"/>
</dbReference>
<keyword evidence="8" id="KW-1185">Reference proteome</keyword>
<dbReference type="EMBL" id="BCNO01000001">
    <property type="protein sequence ID" value="GAQ94460.1"/>
    <property type="molecule type" value="Genomic_DNA"/>
</dbReference>
<dbReference type="GO" id="GO:0004803">
    <property type="term" value="F:transposase activity"/>
    <property type="evidence" value="ECO:0007669"/>
    <property type="project" value="UniProtKB-UniRule"/>
</dbReference>
<evidence type="ECO:0000256" key="3">
    <source>
        <dbReference type="ARBA" id="ARBA00022578"/>
    </source>
</evidence>
<evidence type="ECO:0000256" key="2">
    <source>
        <dbReference type="ARBA" id="ARBA00010961"/>
    </source>
</evidence>
<evidence type="ECO:0000313" key="8">
    <source>
        <dbReference type="Proteomes" id="UP000054976"/>
    </source>
</evidence>
<evidence type="ECO:0000256" key="4">
    <source>
        <dbReference type="ARBA" id="ARBA00023125"/>
    </source>
</evidence>
<dbReference type="Proteomes" id="UP000054976">
    <property type="component" value="Unassembled WGS sequence"/>
</dbReference>
<keyword evidence="6" id="KW-0814">Transposable element</keyword>
<accession>A0A0U9HN14</accession>
<protein>
    <recommendedName>
        <fullName evidence="6">Mutator family transposase</fullName>
    </recommendedName>
</protein>
<sequence length="169" mass="19920">MKEKPLTNLRLPDLWKEFNSNFNESFWEEFEQKMKLMKKKFIELALQEEITALTGAQKYERTPERVYRRNGYWKRYIRRQSQIDEILKQIFIYGASTRLTAKALKPLIGEVSAQTISNIAKSLDEDVKKFHRREITEKYMYLFLDAIVLKIKTGIGSKSRAVLAAYGVT</sequence>
<evidence type="ECO:0000256" key="1">
    <source>
        <dbReference type="ARBA" id="ARBA00002190"/>
    </source>
</evidence>
<keyword evidence="4 6" id="KW-0238">DNA-binding</keyword>
<dbReference type="GO" id="GO:0006313">
    <property type="term" value="P:DNA transposition"/>
    <property type="evidence" value="ECO:0007669"/>
    <property type="project" value="UniProtKB-UniRule"/>
</dbReference>
<dbReference type="RefSeq" id="WP_173636694.1">
    <property type="nucleotide sequence ID" value="NZ_BCNO01000001.1"/>
</dbReference>
<dbReference type="PANTHER" id="PTHR33217">
    <property type="entry name" value="TRANSPOSASE FOR INSERTION SEQUENCE ELEMENT IS1081"/>
    <property type="match status" value="1"/>
</dbReference>
<dbReference type="AlphaFoldDB" id="A0A0U9HN14"/>
<dbReference type="GO" id="GO:0003677">
    <property type="term" value="F:DNA binding"/>
    <property type="evidence" value="ECO:0007669"/>
    <property type="project" value="UniProtKB-UniRule"/>
</dbReference>
<evidence type="ECO:0000256" key="6">
    <source>
        <dbReference type="RuleBase" id="RU365089"/>
    </source>
</evidence>
<name>A0A0U9HN14_9BACT</name>
<evidence type="ECO:0000313" key="7">
    <source>
        <dbReference type="EMBL" id="GAQ94460.1"/>
    </source>
</evidence>